<dbReference type="AlphaFoldDB" id="A0A835B6Z5"/>
<dbReference type="InterPro" id="IPR036047">
    <property type="entry name" value="F-box-like_dom_sf"/>
</dbReference>
<name>A0A835B6Z5_9POAL</name>
<evidence type="ECO:0000313" key="3">
    <source>
        <dbReference type="Proteomes" id="UP000636709"/>
    </source>
</evidence>
<protein>
    <recommendedName>
        <fullName evidence="1">F-box/LRR-repeat protein 15/At3g58940/PEG3-like LRR domain-containing protein</fullName>
    </recommendedName>
</protein>
<proteinExistence type="predicted"/>
<dbReference type="InterPro" id="IPR032675">
    <property type="entry name" value="LRR_dom_sf"/>
</dbReference>
<dbReference type="SUPFAM" id="SSF81383">
    <property type="entry name" value="F-box domain"/>
    <property type="match status" value="1"/>
</dbReference>
<gene>
    <name evidence="2" type="ORF">HU200_041056</name>
</gene>
<reference evidence="2" key="1">
    <citation type="submission" date="2020-07" db="EMBL/GenBank/DDBJ databases">
        <title>Genome sequence and genetic diversity analysis of an under-domesticated orphan crop, white fonio (Digitaria exilis).</title>
        <authorList>
            <person name="Bennetzen J.L."/>
            <person name="Chen S."/>
            <person name="Ma X."/>
            <person name="Wang X."/>
            <person name="Yssel A.E.J."/>
            <person name="Chaluvadi S.R."/>
            <person name="Johnson M."/>
            <person name="Gangashetty P."/>
            <person name="Hamidou F."/>
            <person name="Sanogo M.D."/>
            <person name="Zwaenepoel A."/>
            <person name="Wallace J."/>
            <person name="Van De Peer Y."/>
            <person name="Van Deynze A."/>
        </authorList>
    </citation>
    <scope>NUCLEOTIDE SEQUENCE</scope>
    <source>
        <tissue evidence="2">Leaves</tissue>
    </source>
</reference>
<evidence type="ECO:0000259" key="1">
    <source>
        <dbReference type="Pfam" id="PF24758"/>
    </source>
</evidence>
<evidence type="ECO:0000313" key="2">
    <source>
        <dbReference type="EMBL" id="KAF8690682.1"/>
    </source>
</evidence>
<dbReference type="Pfam" id="PF24758">
    <property type="entry name" value="LRR_At5g56370"/>
    <property type="match status" value="1"/>
</dbReference>
<dbReference type="InterPro" id="IPR053781">
    <property type="entry name" value="F-box_AtFBL13-like"/>
</dbReference>
<feature type="domain" description="F-box/LRR-repeat protein 15/At3g58940/PEG3-like LRR" evidence="1">
    <location>
        <begin position="129"/>
        <end position="244"/>
    </location>
</feature>
<accession>A0A835B6Z5</accession>
<dbReference type="InterPro" id="IPR055302">
    <property type="entry name" value="F-box_dom-containing"/>
</dbReference>
<dbReference type="PANTHER" id="PTHR32141">
    <property type="match status" value="1"/>
</dbReference>
<dbReference type="PANTHER" id="PTHR32141:SF123">
    <property type="entry name" value="F-BOX DOMAIN-CONTAINING PROTEIN"/>
    <property type="match status" value="1"/>
</dbReference>
<sequence>MHLQLQHGVPSWAQLTRAAAAKKWRAAPAPPEGEEDGGGADDLISGLPDAVLGDIISLLPTKEGARTQILARRWRHLLCSAPLNLDCEGFHINKADFAGVVTHILSAHRGPGRRFRIPAHIIHRVPDTVDAWLRSSTFDNLQEIDFCHRSLDPVVPDPLPPPASVFRFSGSLRVATIGKCHIVDGLAETVRFPELRYLGIENVRISEAALHNLISGCPALECLFLKESFGFPCLRINSNCLRRSCL</sequence>
<dbReference type="InterPro" id="IPR055411">
    <property type="entry name" value="LRR_FXL15/At3g58940/PEG3-like"/>
</dbReference>
<dbReference type="SUPFAM" id="SSF52058">
    <property type="entry name" value="L domain-like"/>
    <property type="match status" value="1"/>
</dbReference>
<dbReference type="Proteomes" id="UP000636709">
    <property type="component" value="Unassembled WGS sequence"/>
</dbReference>
<dbReference type="CDD" id="cd22160">
    <property type="entry name" value="F-box_AtFBL13-like"/>
    <property type="match status" value="1"/>
</dbReference>
<keyword evidence="3" id="KW-1185">Reference proteome</keyword>
<dbReference type="EMBL" id="JACEFO010001972">
    <property type="protein sequence ID" value="KAF8690682.1"/>
    <property type="molecule type" value="Genomic_DNA"/>
</dbReference>
<organism evidence="2 3">
    <name type="scientific">Digitaria exilis</name>
    <dbReference type="NCBI Taxonomy" id="1010633"/>
    <lineage>
        <taxon>Eukaryota</taxon>
        <taxon>Viridiplantae</taxon>
        <taxon>Streptophyta</taxon>
        <taxon>Embryophyta</taxon>
        <taxon>Tracheophyta</taxon>
        <taxon>Spermatophyta</taxon>
        <taxon>Magnoliopsida</taxon>
        <taxon>Liliopsida</taxon>
        <taxon>Poales</taxon>
        <taxon>Poaceae</taxon>
        <taxon>PACMAD clade</taxon>
        <taxon>Panicoideae</taxon>
        <taxon>Panicodae</taxon>
        <taxon>Paniceae</taxon>
        <taxon>Anthephorinae</taxon>
        <taxon>Digitaria</taxon>
    </lineage>
</organism>
<dbReference type="OrthoDB" id="693588at2759"/>
<dbReference type="Gene3D" id="3.80.10.10">
    <property type="entry name" value="Ribonuclease Inhibitor"/>
    <property type="match status" value="1"/>
</dbReference>
<comment type="caution">
    <text evidence="2">The sequence shown here is derived from an EMBL/GenBank/DDBJ whole genome shotgun (WGS) entry which is preliminary data.</text>
</comment>